<name>A0A9Q8SJE3_9PEZI</name>
<dbReference type="AlphaFoldDB" id="A0A9Q8SJE3"/>
<gene>
    <name evidence="1" type="ORF">CLUP02_03484</name>
</gene>
<sequence length="94" mass="10012">MAAIGRTYPIGPCVYSCRYGDGGLPRAFESLTTLTGTLGWALSGPLSSIQTYLRSILHCANAPAFLACHFNNGTLTVHLTHPYLASLRPLCLAS</sequence>
<dbReference type="EMBL" id="CP019474">
    <property type="protein sequence ID" value="UQC78010.1"/>
    <property type="molecule type" value="Genomic_DNA"/>
</dbReference>
<reference evidence="1" key="1">
    <citation type="journal article" date="2021" name="Mol. Plant Microbe Interact.">
        <title>Complete Genome Sequence of the Plant-Pathogenic Fungus Colletotrichum lupini.</title>
        <authorList>
            <person name="Baroncelli R."/>
            <person name="Pensec F."/>
            <person name="Da Lio D."/>
            <person name="Boufleur T."/>
            <person name="Vicente I."/>
            <person name="Sarrocco S."/>
            <person name="Picot A."/>
            <person name="Baraldi E."/>
            <person name="Sukno S."/>
            <person name="Thon M."/>
            <person name="Le Floch G."/>
        </authorList>
    </citation>
    <scope>NUCLEOTIDE SEQUENCE</scope>
    <source>
        <strain evidence="1">IMI 504893</strain>
    </source>
</reference>
<dbReference type="RefSeq" id="XP_049139647.1">
    <property type="nucleotide sequence ID" value="XM_049282504.1"/>
</dbReference>
<protein>
    <submittedName>
        <fullName evidence="1">Uncharacterized protein</fullName>
    </submittedName>
</protein>
<dbReference type="Proteomes" id="UP000830671">
    <property type="component" value="Chromosome 2"/>
</dbReference>
<dbReference type="KEGG" id="clup:CLUP02_03484"/>
<accession>A0A9Q8SJE3</accession>
<dbReference type="GeneID" id="73337514"/>
<keyword evidence="2" id="KW-1185">Reference proteome</keyword>
<proteinExistence type="predicted"/>
<evidence type="ECO:0000313" key="1">
    <source>
        <dbReference type="EMBL" id="UQC78010.1"/>
    </source>
</evidence>
<evidence type="ECO:0000313" key="2">
    <source>
        <dbReference type="Proteomes" id="UP000830671"/>
    </source>
</evidence>
<organism evidence="1 2">
    <name type="scientific">Colletotrichum lupini</name>
    <dbReference type="NCBI Taxonomy" id="145971"/>
    <lineage>
        <taxon>Eukaryota</taxon>
        <taxon>Fungi</taxon>
        <taxon>Dikarya</taxon>
        <taxon>Ascomycota</taxon>
        <taxon>Pezizomycotina</taxon>
        <taxon>Sordariomycetes</taxon>
        <taxon>Hypocreomycetidae</taxon>
        <taxon>Glomerellales</taxon>
        <taxon>Glomerellaceae</taxon>
        <taxon>Colletotrichum</taxon>
        <taxon>Colletotrichum acutatum species complex</taxon>
    </lineage>
</organism>